<keyword evidence="4 10" id="KW-0812">Transmembrane</keyword>
<sequence length="862" mass="93673">MVVLTCTVFGDDSSDKDVLVEFKNAVLDPSGLLSTWTESSNHCSWHGVICDKNSKVLSLNITGFGSGHGGNFEYSINTTASEIFSCSDYSLFPFYGFGIRKDCVGINGSLFGKLVPSIGRLSQLRILSLPFNRLSGGIPDEIWDLENLQVIDLENNLLSGSWPARISGLKNLRVLNMGFNNMTGKIPDWLSSLEKLGILNLAFNPLMNGIVPGFIGRLRGVYLSMTWLEGDLPADIGEGCKLEHLDLSGNMLTGQIPASLGKCSELRSLLLFSNLLEGEIPHEFGQLQNLQVLDVSRNSLSGSIPVELGDCSGLAVLVLSNYIFNPIDDLVIAKWDPGSITDDLNFYHGEIPDGITKLPKLRVLWAPRATLEGNLPSDWGACDNLEMVNLAQNFFKGEIPIALSLCKKLRYLDLSSNKRLTGELFEELPVPCLSVFDVSDNLLSDGGPAVFHNFGGNNFTGNVLSMSLAPERLEDQSSYAFFAGGNLLSRPFPGSFFGNCNGLSALFINVSYNRMSGQLPAEISLCKSLHFLDVSANQITGPIPPGVGNLVSLVALDLSRNLFEQLQTLEILDISLNSLAGELPDGLVSLTNLIVLRLNNNKLSGQIPSGLANASLIYFNVSFNNLSGPLPSRTKLMGSCSLVGNPFLDPCLASPDEAIAAQLWNYTASRPTGHRAREKIFNTTEVAVIASVSAIITLVPALLSFFVYDPSFADYGYDFNIVQWCSLLPQQGKVKEFFAAGLWDSNHQNELEEIFQLGLAAKIVCRYLTLGMVVKNGVAEENVMYDASGVRLHAGRQAELLNQIVCEFPPEHPLSNVKPLRELLGPAYSTSGATSSLRLPSAPNLMPVLWRHGSSRKLCNGC</sequence>
<dbReference type="PRINTS" id="PR00019">
    <property type="entry name" value="LEURICHRPT"/>
</dbReference>
<dbReference type="GO" id="GO:0016020">
    <property type="term" value="C:membrane"/>
    <property type="evidence" value="ECO:0007669"/>
    <property type="project" value="UniProtKB-SubCell"/>
</dbReference>
<name>A0A1R3J3B1_COCAP</name>
<evidence type="ECO:0000256" key="7">
    <source>
        <dbReference type="ARBA" id="ARBA00022989"/>
    </source>
</evidence>
<dbReference type="PANTHER" id="PTHR48004:SF59">
    <property type="entry name" value="LEUCINE-RICH REPEAT-CONTAINING N-TERMINAL PLANT-TYPE DOMAIN-CONTAINING PROTEIN"/>
    <property type="match status" value="1"/>
</dbReference>
<evidence type="ECO:0000256" key="1">
    <source>
        <dbReference type="ARBA" id="ARBA00004479"/>
    </source>
</evidence>
<dbReference type="InterPro" id="IPR003832">
    <property type="entry name" value="DUF212"/>
</dbReference>
<keyword evidence="5" id="KW-0732">Signal</keyword>
<evidence type="ECO:0000256" key="3">
    <source>
        <dbReference type="ARBA" id="ARBA00022614"/>
    </source>
</evidence>
<dbReference type="PANTHER" id="PTHR48004">
    <property type="entry name" value="OS01G0149700 PROTEIN"/>
    <property type="match status" value="1"/>
</dbReference>
<evidence type="ECO:0000256" key="4">
    <source>
        <dbReference type="ARBA" id="ARBA00022692"/>
    </source>
</evidence>
<dbReference type="InterPro" id="IPR032675">
    <property type="entry name" value="LRR_dom_sf"/>
</dbReference>
<dbReference type="Pfam" id="PF08263">
    <property type="entry name" value="LRRNT_2"/>
    <property type="match status" value="1"/>
</dbReference>
<dbReference type="Gramene" id="OMO89256">
    <property type="protein sequence ID" value="OMO89256"/>
    <property type="gene ID" value="CCACVL1_07964"/>
</dbReference>
<dbReference type="EMBL" id="AWWV01008789">
    <property type="protein sequence ID" value="OMO89256.1"/>
    <property type="molecule type" value="Genomic_DNA"/>
</dbReference>
<dbReference type="Proteomes" id="UP000188268">
    <property type="component" value="Unassembled WGS sequence"/>
</dbReference>
<dbReference type="Pfam" id="PF02681">
    <property type="entry name" value="DUF212"/>
    <property type="match status" value="1"/>
</dbReference>
<evidence type="ECO:0000259" key="11">
    <source>
        <dbReference type="Pfam" id="PF08263"/>
    </source>
</evidence>
<dbReference type="AlphaFoldDB" id="A0A1R3J3B1"/>
<comment type="caution">
    <text evidence="12">The sequence shown here is derived from an EMBL/GenBank/DDBJ whole genome shotgun (WGS) entry which is preliminary data.</text>
</comment>
<keyword evidence="13" id="KW-1185">Reference proteome</keyword>
<feature type="transmembrane region" description="Helical" evidence="10">
    <location>
        <begin position="686"/>
        <end position="708"/>
    </location>
</feature>
<feature type="domain" description="Leucine-rich repeat-containing N-terminal plant-type" evidence="11">
    <location>
        <begin position="13"/>
        <end position="51"/>
    </location>
</feature>
<dbReference type="InterPro" id="IPR013210">
    <property type="entry name" value="LRR_N_plant-typ"/>
</dbReference>
<dbReference type="Pfam" id="PF13516">
    <property type="entry name" value="LRR_6"/>
    <property type="match status" value="1"/>
</dbReference>
<evidence type="ECO:0000313" key="12">
    <source>
        <dbReference type="EMBL" id="OMO89256.1"/>
    </source>
</evidence>
<comment type="similarity">
    <text evidence="2">Belongs to the RLP family.</text>
</comment>
<evidence type="ECO:0000256" key="8">
    <source>
        <dbReference type="ARBA" id="ARBA00023136"/>
    </source>
</evidence>
<evidence type="ECO:0000256" key="10">
    <source>
        <dbReference type="SAM" id="Phobius"/>
    </source>
</evidence>
<evidence type="ECO:0000256" key="6">
    <source>
        <dbReference type="ARBA" id="ARBA00022737"/>
    </source>
</evidence>
<dbReference type="FunFam" id="3.80.10.10:FF:000041">
    <property type="entry name" value="LRR receptor-like serine/threonine-protein kinase ERECTA"/>
    <property type="match status" value="1"/>
</dbReference>
<keyword evidence="3" id="KW-0433">Leucine-rich repeat</keyword>
<evidence type="ECO:0000313" key="13">
    <source>
        <dbReference type="Proteomes" id="UP000188268"/>
    </source>
</evidence>
<keyword evidence="8 10" id="KW-0472">Membrane</keyword>
<dbReference type="SMART" id="SM00369">
    <property type="entry name" value="LRR_TYP"/>
    <property type="match status" value="7"/>
</dbReference>
<protein>
    <recommendedName>
        <fullName evidence="11">Leucine-rich repeat-containing N-terminal plant-type domain-containing protein</fullName>
    </recommendedName>
</protein>
<dbReference type="FunFam" id="3.80.10.10:FF:000095">
    <property type="entry name" value="LRR receptor-like serine/threonine-protein kinase GSO1"/>
    <property type="match status" value="1"/>
</dbReference>
<accession>A0A1R3J3B1</accession>
<organism evidence="12 13">
    <name type="scientific">Corchorus capsularis</name>
    <name type="common">Jute</name>
    <dbReference type="NCBI Taxonomy" id="210143"/>
    <lineage>
        <taxon>Eukaryota</taxon>
        <taxon>Viridiplantae</taxon>
        <taxon>Streptophyta</taxon>
        <taxon>Embryophyta</taxon>
        <taxon>Tracheophyta</taxon>
        <taxon>Spermatophyta</taxon>
        <taxon>Magnoliopsida</taxon>
        <taxon>eudicotyledons</taxon>
        <taxon>Gunneridae</taxon>
        <taxon>Pentapetalae</taxon>
        <taxon>rosids</taxon>
        <taxon>malvids</taxon>
        <taxon>Malvales</taxon>
        <taxon>Malvaceae</taxon>
        <taxon>Grewioideae</taxon>
        <taxon>Apeibeae</taxon>
        <taxon>Corchorus</taxon>
    </lineage>
</organism>
<dbReference type="InterPro" id="IPR003591">
    <property type="entry name" value="Leu-rich_rpt_typical-subtyp"/>
</dbReference>
<keyword evidence="9" id="KW-0325">Glycoprotein</keyword>
<dbReference type="STRING" id="210143.A0A1R3J3B1"/>
<reference evidence="12 13" key="1">
    <citation type="submission" date="2013-09" db="EMBL/GenBank/DDBJ databases">
        <title>Corchorus capsularis genome sequencing.</title>
        <authorList>
            <person name="Alam M."/>
            <person name="Haque M.S."/>
            <person name="Islam M.S."/>
            <person name="Emdad E.M."/>
            <person name="Islam M.M."/>
            <person name="Ahmed B."/>
            <person name="Halim A."/>
            <person name="Hossen Q.M.M."/>
            <person name="Hossain M.Z."/>
            <person name="Ahmed R."/>
            <person name="Khan M.M."/>
            <person name="Islam R."/>
            <person name="Rashid M.M."/>
            <person name="Khan S.A."/>
            <person name="Rahman M.S."/>
            <person name="Alam M."/>
        </authorList>
    </citation>
    <scope>NUCLEOTIDE SEQUENCE [LARGE SCALE GENOMIC DNA]</scope>
    <source>
        <strain evidence="13">cv. CVL-1</strain>
        <tissue evidence="12">Whole seedling</tissue>
    </source>
</reference>
<evidence type="ECO:0000256" key="9">
    <source>
        <dbReference type="ARBA" id="ARBA00023180"/>
    </source>
</evidence>
<evidence type="ECO:0000256" key="2">
    <source>
        <dbReference type="ARBA" id="ARBA00009592"/>
    </source>
</evidence>
<dbReference type="InterPro" id="IPR001611">
    <property type="entry name" value="Leu-rich_rpt"/>
</dbReference>
<gene>
    <name evidence="12" type="ORF">CCACVL1_07964</name>
</gene>
<evidence type="ECO:0000256" key="5">
    <source>
        <dbReference type="ARBA" id="ARBA00022729"/>
    </source>
</evidence>
<dbReference type="Gene3D" id="3.80.10.10">
    <property type="entry name" value="Ribonuclease Inhibitor"/>
    <property type="match status" value="4"/>
</dbReference>
<dbReference type="Pfam" id="PF00560">
    <property type="entry name" value="LRR_1"/>
    <property type="match status" value="7"/>
</dbReference>
<keyword evidence="7 10" id="KW-1133">Transmembrane helix</keyword>
<keyword evidence="6" id="KW-0677">Repeat</keyword>
<dbReference type="OrthoDB" id="1896041at2759"/>
<comment type="subcellular location">
    <subcellularLocation>
        <location evidence="1">Membrane</location>
        <topology evidence="1">Single-pass type I membrane protein</topology>
    </subcellularLocation>
</comment>
<dbReference type="SUPFAM" id="SSF52058">
    <property type="entry name" value="L domain-like"/>
    <property type="match status" value="2"/>
</dbReference>
<dbReference type="InterPro" id="IPR052941">
    <property type="entry name" value="StomDev_PlantInt_Reg"/>
</dbReference>
<proteinExistence type="inferred from homology"/>